<name>A0A8S5N456_9CAUD</name>
<dbReference type="Pfam" id="PF18946">
    <property type="entry name" value="Apex"/>
    <property type="match status" value="1"/>
</dbReference>
<dbReference type="InterPro" id="IPR044033">
    <property type="entry name" value="GpV-like_apex"/>
</dbReference>
<dbReference type="EMBL" id="BK015061">
    <property type="protein sequence ID" value="DAD89453.1"/>
    <property type="molecule type" value="Genomic_DNA"/>
</dbReference>
<reference evidence="1" key="1">
    <citation type="journal article" date="2021" name="Proc. Natl. Acad. Sci. U.S.A.">
        <title>A Catalog of Tens of Thousands of Viruses from Human Metagenomes Reveals Hidden Associations with Chronic Diseases.</title>
        <authorList>
            <person name="Tisza M.J."/>
            <person name="Buck C.B."/>
        </authorList>
    </citation>
    <scope>NUCLEOTIDE SEQUENCE</scope>
    <source>
        <strain evidence="1">CtxpQ22</strain>
    </source>
</reference>
<evidence type="ECO:0000313" key="1">
    <source>
        <dbReference type="EMBL" id="DAD89453.1"/>
    </source>
</evidence>
<dbReference type="Gene3D" id="2.40.50.230">
    <property type="entry name" value="Gp5 N-terminal domain"/>
    <property type="match status" value="1"/>
</dbReference>
<sequence length="227" mass="23210">MADELRGTDNIYSGAEPFNALKFIIESATNKISTAIPVKVVNVAAGGHGAATGYVDVLPLVTFIDGGGQAVQPVTLYHLPYSRVQGGIAALVIDPVPNDIGLAIFAHSDSSNVTAGTAQPQQPGSRRHHSQSDGFYIGGFLNQSPSCYLELTQGNTAELRAVSGVHIIGNTTIDGNLTVNGNFAVSGESTMQGGLQAVGDIKAGSISLKSHVHGGVQGGGSTTSTPQ</sequence>
<accession>A0A8S5N456</accession>
<dbReference type="InterPro" id="IPR037026">
    <property type="entry name" value="Vgr_OB-fold_dom_sf"/>
</dbReference>
<organism evidence="1">
    <name type="scientific">Myoviridae sp. ctxpQ22</name>
    <dbReference type="NCBI Taxonomy" id="2826715"/>
    <lineage>
        <taxon>Viruses</taxon>
        <taxon>Duplodnaviria</taxon>
        <taxon>Heunggongvirae</taxon>
        <taxon>Uroviricota</taxon>
        <taxon>Caudoviricetes</taxon>
    </lineage>
</organism>
<proteinExistence type="predicted"/>
<protein>
    <submittedName>
        <fullName evidence="1">Baseplate protein</fullName>
    </submittedName>
</protein>